<dbReference type="InterPro" id="IPR000163">
    <property type="entry name" value="Prohibitin"/>
</dbReference>
<gene>
    <name evidence="5" type="ORF">GCM10008021_20610</name>
    <name evidence="4" type="ORF">GCM10010914_23730</name>
</gene>
<dbReference type="Proteomes" id="UP000630135">
    <property type="component" value="Unassembled WGS sequence"/>
</dbReference>
<dbReference type="Proteomes" id="UP000652720">
    <property type="component" value="Unassembled WGS sequence"/>
</dbReference>
<comment type="caution">
    <text evidence="4">The sequence shown here is derived from an EMBL/GenBank/DDBJ whole genome shotgun (WGS) entry which is preliminary data.</text>
</comment>
<dbReference type="SUPFAM" id="SSF117892">
    <property type="entry name" value="Band 7/SPFH domain"/>
    <property type="match status" value="1"/>
</dbReference>
<proteinExistence type="predicted"/>
<feature type="compositionally biased region" description="Low complexity" evidence="2">
    <location>
        <begin position="323"/>
        <end position="335"/>
    </location>
</feature>
<reference evidence="6" key="3">
    <citation type="journal article" date="2019" name="Int. J. Syst. Evol. Microbiol.">
        <title>The Global Catalogue of Microorganisms (GCM) 10K type strain sequencing project: providing services to taxonomists for standard genome sequencing and annotation.</title>
        <authorList>
            <consortium name="The Broad Institute Genomics Platform"/>
            <consortium name="The Broad Institute Genome Sequencing Center for Infectious Disease"/>
            <person name="Wu L."/>
            <person name="Ma J."/>
        </authorList>
    </citation>
    <scope>NUCLEOTIDE SEQUENCE [LARGE SCALE GENOMIC DNA]</scope>
    <source>
        <strain evidence="6">CGMCC 1.8884</strain>
    </source>
</reference>
<name>A0AAV4K6J1_9DEIO</name>
<evidence type="ECO:0000256" key="1">
    <source>
        <dbReference type="SAM" id="Coils"/>
    </source>
</evidence>
<keyword evidence="6" id="KW-1185">Reference proteome</keyword>
<organism evidence="4 7">
    <name type="scientific">Deinococcus wulumuqiensis</name>
    <dbReference type="NCBI Taxonomy" id="980427"/>
    <lineage>
        <taxon>Bacteria</taxon>
        <taxon>Thermotogati</taxon>
        <taxon>Deinococcota</taxon>
        <taxon>Deinococci</taxon>
        <taxon>Deinococcales</taxon>
        <taxon>Deinococcaceae</taxon>
        <taxon>Deinococcus</taxon>
    </lineage>
</organism>
<dbReference type="RefSeq" id="WP_025567725.1">
    <property type="nucleotide sequence ID" value="NZ_BMLZ01000026.1"/>
</dbReference>
<evidence type="ECO:0000259" key="3">
    <source>
        <dbReference type="SMART" id="SM00244"/>
    </source>
</evidence>
<feature type="coiled-coil region" evidence="1">
    <location>
        <begin position="214"/>
        <end position="241"/>
    </location>
</feature>
<reference evidence="4" key="2">
    <citation type="journal article" date="2014" name="Int. J. Syst. Evol. Microbiol.">
        <title>Complete genome sequence of Corynebacterium casei LMG S-19264T (=DSM 44701T), isolated from a smear-ripened cheese.</title>
        <authorList>
            <consortium name="US DOE Joint Genome Institute (JGI-PGF)"/>
            <person name="Walter F."/>
            <person name="Albersmeier A."/>
            <person name="Kalinowski J."/>
            <person name="Ruckert C."/>
        </authorList>
    </citation>
    <scope>NUCLEOTIDE SEQUENCE</scope>
    <source>
        <strain evidence="4">CGMCC 1.8885</strain>
    </source>
</reference>
<feature type="domain" description="Band 7" evidence="3">
    <location>
        <begin position="50"/>
        <end position="222"/>
    </location>
</feature>
<dbReference type="Gene3D" id="3.30.479.30">
    <property type="entry name" value="Band 7 domain"/>
    <property type="match status" value="1"/>
</dbReference>
<protein>
    <recommendedName>
        <fullName evidence="3">Band 7 domain-containing protein</fullName>
    </recommendedName>
</protein>
<dbReference type="EMBL" id="BMLZ01000026">
    <property type="protein sequence ID" value="GGP30410.1"/>
    <property type="molecule type" value="Genomic_DNA"/>
</dbReference>
<evidence type="ECO:0000313" key="7">
    <source>
        <dbReference type="Proteomes" id="UP000652720"/>
    </source>
</evidence>
<dbReference type="InterPro" id="IPR036013">
    <property type="entry name" value="Band_7/SPFH_dom_sf"/>
</dbReference>
<reference evidence="4" key="4">
    <citation type="submission" date="2023-08" db="EMBL/GenBank/DDBJ databases">
        <authorList>
            <person name="Sun Q."/>
            <person name="Zhou Y."/>
        </authorList>
    </citation>
    <scope>NUCLEOTIDE SEQUENCE</scope>
    <source>
        <strain evidence="5">CGMCC 1.8884</strain>
        <strain evidence="4">CGMCC 1.8885</strain>
    </source>
</reference>
<dbReference type="CDD" id="cd03401">
    <property type="entry name" value="SPFH_prohibitin"/>
    <property type="match status" value="1"/>
</dbReference>
<dbReference type="SMART" id="SM00244">
    <property type="entry name" value="PHB"/>
    <property type="match status" value="1"/>
</dbReference>
<dbReference type="PRINTS" id="PR00679">
    <property type="entry name" value="PROHIBITIN"/>
</dbReference>
<dbReference type="Pfam" id="PF01145">
    <property type="entry name" value="Band_7"/>
    <property type="match status" value="1"/>
</dbReference>
<evidence type="ECO:0000256" key="2">
    <source>
        <dbReference type="SAM" id="MobiDB-lite"/>
    </source>
</evidence>
<evidence type="ECO:0000313" key="5">
    <source>
        <dbReference type="EMBL" id="GGP30410.1"/>
    </source>
</evidence>
<accession>A0AAV4K6J1</accession>
<dbReference type="InterPro" id="IPR001107">
    <property type="entry name" value="Band_7"/>
</dbReference>
<reference evidence="5" key="1">
    <citation type="journal article" date="2014" name="Int. J. Syst. Evol. Microbiol.">
        <title>Complete genome of a new Firmicutes species belonging to the dominant human colonic microbiota ('Ruminococcus bicirculans') reveals two chromosomes and a selective capacity to utilize plant glucans.</title>
        <authorList>
            <consortium name="NISC Comparative Sequencing Program"/>
            <person name="Wegmann U."/>
            <person name="Louis P."/>
            <person name="Goesmann A."/>
            <person name="Henrissat B."/>
            <person name="Duncan S.H."/>
            <person name="Flint H.J."/>
        </authorList>
    </citation>
    <scope>NUCLEOTIDE SEQUENCE</scope>
    <source>
        <strain evidence="5">CGMCC 1.8884</strain>
    </source>
</reference>
<evidence type="ECO:0000313" key="6">
    <source>
        <dbReference type="Proteomes" id="UP000630135"/>
    </source>
</evidence>
<dbReference type="EMBL" id="BMMA01000026">
    <property type="protein sequence ID" value="GGI88589.1"/>
    <property type="molecule type" value="Genomic_DNA"/>
</dbReference>
<feature type="region of interest" description="Disordered" evidence="2">
    <location>
        <begin position="315"/>
        <end position="335"/>
    </location>
</feature>
<evidence type="ECO:0000313" key="4">
    <source>
        <dbReference type="EMBL" id="GGI88589.1"/>
    </source>
</evidence>
<dbReference type="GO" id="GO:0016020">
    <property type="term" value="C:membrane"/>
    <property type="evidence" value="ECO:0007669"/>
    <property type="project" value="InterPro"/>
</dbReference>
<dbReference type="AlphaFoldDB" id="A0AAV4K6J1"/>
<dbReference type="GeneID" id="59165423"/>
<dbReference type="PANTHER" id="PTHR23222:SF0">
    <property type="entry name" value="PROHIBITIN 1"/>
    <property type="match status" value="1"/>
</dbReference>
<feature type="region of interest" description="Disordered" evidence="2">
    <location>
        <begin position="1"/>
        <end position="31"/>
    </location>
</feature>
<sequence>MTQTPENVTPRDVTPPQARSKRPRPPAPGLAPNRALLLGGLALAAVLLFQSVRVVPAGYVGVAFNKLSGGLSTLQEGVHFVVPGLQQLNLYDARLQEVTLANGVQDGDEGAINARSQEGLNITADVTVQFRIDRSKAAILHKELGRDYQRTLIRPQVRSKVRDAIGQFGAAELISTQRKQVEASVTRALREEFSRNHLILDSVLLRELKIPESVAKAIEEKQTAEQQVSVQKNRLQQAQISAQQAVVEAEGKAKAAVATARGEAEALSLRGRALRENPQLIQLTVAEKLSPGIQTVMLPTDGNFLLNLQDLGVTPGRGGTSGQTGTSAGNGAAKP</sequence>
<dbReference type="PANTHER" id="PTHR23222">
    <property type="entry name" value="PROHIBITIN"/>
    <property type="match status" value="1"/>
</dbReference>
<keyword evidence="1" id="KW-0175">Coiled coil</keyword>